<dbReference type="GO" id="GO:0071897">
    <property type="term" value="P:DNA biosynthetic process"/>
    <property type="evidence" value="ECO:0007669"/>
    <property type="project" value="UniProtKB-ARBA"/>
</dbReference>
<protein>
    <submittedName>
        <fullName evidence="2">Transposon Ty3-I Gag-Pol polyprotein</fullName>
    </submittedName>
</protein>
<name>A0AAV4RNW4_CAEEX</name>
<keyword evidence="3" id="KW-1185">Reference proteome</keyword>
<dbReference type="InterPro" id="IPR043502">
    <property type="entry name" value="DNA/RNA_pol_sf"/>
</dbReference>
<evidence type="ECO:0000313" key="2">
    <source>
        <dbReference type="EMBL" id="GIY23430.1"/>
    </source>
</evidence>
<organism evidence="2 3">
    <name type="scientific">Caerostris extrusa</name>
    <name type="common">Bark spider</name>
    <name type="synonym">Caerostris bankana</name>
    <dbReference type="NCBI Taxonomy" id="172846"/>
    <lineage>
        <taxon>Eukaryota</taxon>
        <taxon>Metazoa</taxon>
        <taxon>Ecdysozoa</taxon>
        <taxon>Arthropoda</taxon>
        <taxon>Chelicerata</taxon>
        <taxon>Arachnida</taxon>
        <taxon>Araneae</taxon>
        <taxon>Araneomorphae</taxon>
        <taxon>Entelegynae</taxon>
        <taxon>Araneoidea</taxon>
        <taxon>Araneidae</taxon>
        <taxon>Caerostris</taxon>
    </lineage>
</organism>
<dbReference type="InterPro" id="IPR057670">
    <property type="entry name" value="SH3_retrovirus"/>
</dbReference>
<dbReference type="Gene3D" id="3.10.10.10">
    <property type="entry name" value="HIV Type 1 Reverse Transcriptase, subunit A, domain 1"/>
    <property type="match status" value="1"/>
</dbReference>
<sequence length="187" mass="21696">MAELYCDIFQFPKLLDFNYSFWKADNKVILMNRECWEFICGTAVPYQDSASVKSKSSSLVFGYVYKVNRNKLQSPAKLRVLVGYALRTKGYRSFIPQESKVIENIHMKIDETKNGNIPDVNAQTIKDKYPIPCILDFTSELHGCEIFSHVNLVKALHQIPIALEDIHKTALHTIRTLRKRMRMPLQR</sequence>
<evidence type="ECO:0000259" key="1">
    <source>
        <dbReference type="Pfam" id="PF25597"/>
    </source>
</evidence>
<reference evidence="2 3" key="1">
    <citation type="submission" date="2021-06" db="EMBL/GenBank/DDBJ databases">
        <title>Caerostris extrusa draft genome.</title>
        <authorList>
            <person name="Kono N."/>
            <person name="Arakawa K."/>
        </authorList>
    </citation>
    <scope>NUCLEOTIDE SEQUENCE [LARGE SCALE GENOMIC DNA]</scope>
</reference>
<dbReference type="AlphaFoldDB" id="A0AAV4RNW4"/>
<dbReference type="EMBL" id="BPLR01008272">
    <property type="protein sequence ID" value="GIY23430.1"/>
    <property type="molecule type" value="Genomic_DNA"/>
</dbReference>
<dbReference type="Pfam" id="PF25597">
    <property type="entry name" value="SH3_retrovirus"/>
    <property type="match status" value="1"/>
</dbReference>
<gene>
    <name evidence="2" type="primary">TY3B-I_1355</name>
    <name evidence="2" type="ORF">CEXT_532011</name>
</gene>
<proteinExistence type="predicted"/>
<dbReference type="SUPFAM" id="SSF56672">
    <property type="entry name" value="DNA/RNA polymerases"/>
    <property type="match status" value="1"/>
</dbReference>
<dbReference type="InterPro" id="IPR043128">
    <property type="entry name" value="Rev_trsase/Diguanyl_cyclase"/>
</dbReference>
<comment type="caution">
    <text evidence="2">The sequence shown here is derived from an EMBL/GenBank/DDBJ whole genome shotgun (WGS) entry which is preliminary data.</text>
</comment>
<evidence type="ECO:0000313" key="3">
    <source>
        <dbReference type="Proteomes" id="UP001054945"/>
    </source>
</evidence>
<feature type="domain" description="Retroviral polymerase SH3-like" evidence="1">
    <location>
        <begin position="59"/>
        <end position="114"/>
    </location>
</feature>
<dbReference type="Proteomes" id="UP001054945">
    <property type="component" value="Unassembled WGS sequence"/>
</dbReference>
<dbReference type="Gene3D" id="3.30.70.270">
    <property type="match status" value="1"/>
</dbReference>
<accession>A0AAV4RNW4</accession>